<comment type="similarity">
    <text evidence="1 2">Belongs to the metallophosphoesterase superfamily. YfcE family.</text>
</comment>
<dbReference type="EMBL" id="FOEE01000009">
    <property type="protein sequence ID" value="SEP06271.1"/>
    <property type="molecule type" value="Genomic_DNA"/>
</dbReference>
<feature type="domain" description="Calcineurin-like phosphoesterase" evidence="3">
    <location>
        <begin position="5"/>
        <end position="149"/>
    </location>
</feature>
<proteinExistence type="inferred from homology"/>
<dbReference type="Pfam" id="PF12850">
    <property type="entry name" value="Metallophos_2"/>
    <property type="match status" value="1"/>
</dbReference>
<dbReference type="PANTHER" id="PTHR11124">
    <property type="entry name" value="VACUOLAR SORTING PROTEIN VPS29"/>
    <property type="match status" value="1"/>
</dbReference>
<dbReference type="STRING" id="673521.SAMN05660991_03071"/>
<evidence type="ECO:0000313" key="4">
    <source>
        <dbReference type="EMBL" id="SEP06271.1"/>
    </source>
</evidence>
<name>A0A1H8USY0_9ACTN</name>
<dbReference type="EC" id="3.1.4.-" evidence="2"/>
<dbReference type="OrthoDB" id="9785951at2"/>
<keyword evidence="5" id="KW-1185">Reference proteome</keyword>
<sequence>MPASLVLIADTHVPRRARDLPPLLWEAVEAADVVVHAGDWVDAGLLDELERRSRRLVAVYGNNDTGVLRERLPEVARVEVEGVRLGVVHETGEANGREVRCAARFPDEDVLVFGHSHIPWDTTAATGLRLLNPGSPTDRRRQPHGTFLTAVAAGGALHDVTLHAVPR</sequence>
<evidence type="ECO:0000259" key="3">
    <source>
        <dbReference type="Pfam" id="PF12850"/>
    </source>
</evidence>
<dbReference type="Proteomes" id="UP000198960">
    <property type="component" value="Unassembled WGS sequence"/>
</dbReference>
<keyword evidence="2" id="KW-0479">Metal-binding</keyword>
<dbReference type="GO" id="GO:0016787">
    <property type="term" value="F:hydrolase activity"/>
    <property type="evidence" value="ECO:0007669"/>
    <property type="project" value="UniProtKB-UniRule"/>
</dbReference>
<dbReference type="Gene3D" id="3.60.21.10">
    <property type="match status" value="1"/>
</dbReference>
<protein>
    <recommendedName>
        <fullName evidence="2">Phosphoesterase</fullName>
        <ecNumber evidence="2">3.1.4.-</ecNumber>
    </recommendedName>
</protein>
<accession>A0A1H8USY0</accession>
<comment type="cofactor">
    <cofactor evidence="2">
        <name>a divalent metal cation</name>
        <dbReference type="ChEBI" id="CHEBI:60240"/>
    </cofactor>
</comment>
<evidence type="ECO:0000256" key="2">
    <source>
        <dbReference type="RuleBase" id="RU362039"/>
    </source>
</evidence>
<dbReference type="InterPro" id="IPR024654">
    <property type="entry name" value="Calcineurin-like_PHP_lpxH"/>
</dbReference>
<dbReference type="AlphaFoldDB" id="A0A1H8USY0"/>
<dbReference type="InterPro" id="IPR000979">
    <property type="entry name" value="Phosphodiesterase_MJ0936/Vps29"/>
</dbReference>
<organism evidence="4 5">
    <name type="scientific">Trujillonella endophytica</name>
    <dbReference type="NCBI Taxonomy" id="673521"/>
    <lineage>
        <taxon>Bacteria</taxon>
        <taxon>Bacillati</taxon>
        <taxon>Actinomycetota</taxon>
        <taxon>Actinomycetes</taxon>
        <taxon>Geodermatophilales</taxon>
        <taxon>Geodermatophilaceae</taxon>
        <taxon>Trujillonella</taxon>
    </lineage>
</organism>
<gene>
    <name evidence="4" type="ORF">SAMN05660991_03071</name>
</gene>
<dbReference type="RefSeq" id="WP_091945105.1">
    <property type="nucleotide sequence ID" value="NZ_FOEE01000009.1"/>
</dbReference>
<evidence type="ECO:0000256" key="1">
    <source>
        <dbReference type="ARBA" id="ARBA00008950"/>
    </source>
</evidence>
<dbReference type="GO" id="GO:0046872">
    <property type="term" value="F:metal ion binding"/>
    <property type="evidence" value="ECO:0007669"/>
    <property type="project" value="UniProtKB-KW"/>
</dbReference>
<dbReference type="NCBIfam" id="TIGR00040">
    <property type="entry name" value="yfcE"/>
    <property type="match status" value="1"/>
</dbReference>
<dbReference type="InterPro" id="IPR029052">
    <property type="entry name" value="Metallo-depent_PP-like"/>
</dbReference>
<evidence type="ECO:0000313" key="5">
    <source>
        <dbReference type="Proteomes" id="UP000198960"/>
    </source>
</evidence>
<reference evidence="5" key="1">
    <citation type="submission" date="2016-10" db="EMBL/GenBank/DDBJ databases">
        <authorList>
            <person name="Varghese N."/>
            <person name="Submissions S."/>
        </authorList>
    </citation>
    <scope>NUCLEOTIDE SEQUENCE [LARGE SCALE GENOMIC DNA]</scope>
    <source>
        <strain evidence="5">DSM 45413</strain>
    </source>
</reference>
<dbReference type="SUPFAM" id="SSF56300">
    <property type="entry name" value="Metallo-dependent phosphatases"/>
    <property type="match status" value="1"/>
</dbReference>